<organism evidence="2 3">
    <name type="scientific">Salipiger bermudensis (strain DSM 26914 / JCM 13377 / KCTC 12554 / HTCC2601)</name>
    <name type="common">Pelagibaca bermudensis</name>
    <dbReference type="NCBI Taxonomy" id="314265"/>
    <lineage>
        <taxon>Bacteria</taxon>
        <taxon>Pseudomonadati</taxon>
        <taxon>Pseudomonadota</taxon>
        <taxon>Alphaproteobacteria</taxon>
        <taxon>Rhodobacterales</taxon>
        <taxon>Roseobacteraceae</taxon>
        <taxon>Salipiger</taxon>
    </lineage>
</organism>
<gene>
    <name evidence="2" type="ORF">R2601_03303</name>
</gene>
<comment type="caution">
    <text evidence="2">The sequence shown here is derived from an EMBL/GenBank/DDBJ whole genome shotgun (WGS) entry which is preliminary data.</text>
</comment>
<evidence type="ECO:0000313" key="2">
    <source>
        <dbReference type="EMBL" id="EAU48567.1"/>
    </source>
</evidence>
<name>Q0FWI5_SALBH</name>
<proteinExistence type="predicted"/>
<sequence>MQPPAEPRRAAPRPPHRPPWSA</sequence>
<evidence type="ECO:0000256" key="1">
    <source>
        <dbReference type="SAM" id="MobiDB-lite"/>
    </source>
</evidence>
<dbReference type="AlphaFoldDB" id="Q0FWI5"/>
<keyword evidence="3" id="KW-1185">Reference proteome</keyword>
<evidence type="ECO:0000313" key="3">
    <source>
        <dbReference type="Proteomes" id="UP000006230"/>
    </source>
</evidence>
<feature type="region of interest" description="Disordered" evidence="1">
    <location>
        <begin position="1"/>
        <end position="22"/>
    </location>
</feature>
<protein>
    <submittedName>
        <fullName evidence="2">Uncharacterized protein</fullName>
    </submittedName>
</protein>
<dbReference type="EMBL" id="AATQ01000001">
    <property type="protein sequence ID" value="EAU48567.1"/>
    <property type="molecule type" value="Genomic_DNA"/>
</dbReference>
<accession>Q0FWI5</accession>
<reference evidence="2 3" key="1">
    <citation type="journal article" date="2010" name="J. Bacteriol.">
        <title>Genome sequences of Pelagibaca bermudensis HTCC2601T and Maritimibacter alkaliphilus HTCC2654T, the type strains of two marine Roseobacter genera.</title>
        <authorList>
            <person name="Thrash J.C."/>
            <person name="Cho J.C."/>
            <person name="Ferriera S."/>
            <person name="Johnson J."/>
            <person name="Vergin K.L."/>
            <person name="Giovannoni S.J."/>
        </authorList>
    </citation>
    <scope>NUCLEOTIDE SEQUENCE [LARGE SCALE GENOMIC DNA]</scope>
    <source>
        <strain evidence="3">DSM 26914 / JCM 13377 / KCTC 12554 / HTCC2601</strain>
    </source>
</reference>
<dbReference type="Proteomes" id="UP000006230">
    <property type="component" value="Unassembled WGS sequence"/>
</dbReference>
<dbReference type="HOGENOM" id="CLU_3424859_0_0_5"/>